<dbReference type="Pfam" id="PF05016">
    <property type="entry name" value="ParE_toxin"/>
    <property type="match status" value="1"/>
</dbReference>
<dbReference type="Proteomes" id="UP000308530">
    <property type="component" value="Chromosome"/>
</dbReference>
<protein>
    <recommendedName>
        <fullName evidence="3">Toxin</fullName>
    </recommendedName>
</protein>
<dbReference type="InterPro" id="IPR028344">
    <property type="entry name" value="ParE1/4"/>
</dbReference>
<evidence type="ECO:0000256" key="1">
    <source>
        <dbReference type="ARBA" id="ARBA00006226"/>
    </source>
</evidence>
<dbReference type="PIRSF" id="PIRSF029218">
    <property type="entry name" value="ParE"/>
    <property type="match status" value="1"/>
</dbReference>
<dbReference type="InterPro" id="IPR035093">
    <property type="entry name" value="RelE/ParE_toxin_dom_sf"/>
</dbReference>
<dbReference type="InterPro" id="IPR051803">
    <property type="entry name" value="TA_system_RelE-like_toxin"/>
</dbReference>
<accession>A0ABX6QLV8</accession>
<evidence type="ECO:0000256" key="2">
    <source>
        <dbReference type="ARBA" id="ARBA00022649"/>
    </source>
</evidence>
<gene>
    <name evidence="4" type="ORF">FE840_008425</name>
</gene>
<name>A0ABX6QLV8_9HYPH</name>
<reference evidence="4 5" key="1">
    <citation type="submission" date="2020-06" db="EMBL/GenBank/DDBJ databases">
        <title>Genome sequence of Rhizobium sp strain ADMK78.</title>
        <authorList>
            <person name="Rahi P."/>
        </authorList>
    </citation>
    <scope>NUCLEOTIDE SEQUENCE [LARGE SCALE GENOMIC DNA]</scope>
    <source>
        <strain evidence="4 5">ADMK78</strain>
    </source>
</reference>
<organism evidence="4 5">
    <name type="scientific">Peteryoungia desertarenae</name>
    <dbReference type="NCBI Taxonomy" id="1813451"/>
    <lineage>
        <taxon>Bacteria</taxon>
        <taxon>Pseudomonadati</taxon>
        <taxon>Pseudomonadota</taxon>
        <taxon>Alphaproteobacteria</taxon>
        <taxon>Hyphomicrobiales</taxon>
        <taxon>Rhizobiaceae</taxon>
        <taxon>Peteryoungia</taxon>
    </lineage>
</organism>
<dbReference type="PANTHER" id="PTHR33755">
    <property type="entry name" value="TOXIN PARE1-RELATED"/>
    <property type="match status" value="1"/>
</dbReference>
<comment type="similarity">
    <text evidence="1 3">Belongs to the RelE toxin family.</text>
</comment>
<keyword evidence="2" id="KW-1277">Toxin-antitoxin system</keyword>
<dbReference type="PANTHER" id="PTHR33755:SF9">
    <property type="entry name" value="TOXIN PARE1"/>
    <property type="match status" value="1"/>
</dbReference>
<evidence type="ECO:0000313" key="4">
    <source>
        <dbReference type="EMBL" id="QLF69566.1"/>
    </source>
</evidence>
<dbReference type="InterPro" id="IPR007712">
    <property type="entry name" value="RelE/ParE_toxin"/>
</dbReference>
<dbReference type="RefSeq" id="WP_138285303.1">
    <property type="nucleotide sequence ID" value="NZ_CP058350.1"/>
</dbReference>
<dbReference type="EMBL" id="CP058350">
    <property type="protein sequence ID" value="QLF69566.1"/>
    <property type="molecule type" value="Genomic_DNA"/>
</dbReference>
<evidence type="ECO:0000313" key="5">
    <source>
        <dbReference type="Proteomes" id="UP000308530"/>
    </source>
</evidence>
<evidence type="ECO:0000256" key="3">
    <source>
        <dbReference type="PIRNR" id="PIRNR029218"/>
    </source>
</evidence>
<dbReference type="Gene3D" id="3.30.2310.20">
    <property type="entry name" value="RelE-like"/>
    <property type="match status" value="1"/>
</dbReference>
<sequence>MIGYRLRPSAEEDMDAIWDYTCRTRSAARADRYIDDLFDAFDRLALTPELGQQTFVVACGYGRLRVNNHLIFYRKMASDVIEVVRILHEKSDFLRHLGDL</sequence>
<proteinExistence type="inferred from homology"/>
<keyword evidence="5" id="KW-1185">Reference proteome</keyword>